<dbReference type="AlphaFoldDB" id="A0A2G8KDU6"/>
<dbReference type="Proteomes" id="UP000230750">
    <property type="component" value="Unassembled WGS sequence"/>
</dbReference>
<dbReference type="GO" id="GO:0015074">
    <property type="term" value="P:DNA integration"/>
    <property type="evidence" value="ECO:0007669"/>
    <property type="project" value="InterPro"/>
</dbReference>
<dbReference type="Pfam" id="PF17919">
    <property type="entry name" value="RT_RNaseH_2"/>
    <property type="match status" value="1"/>
</dbReference>
<accession>A0A2G8KDU6</accession>
<dbReference type="FunFam" id="3.30.420.10:FF:000032">
    <property type="entry name" value="Retrovirus-related Pol polyprotein from transposon 297-like Protein"/>
    <property type="match status" value="1"/>
</dbReference>
<evidence type="ECO:0000313" key="5">
    <source>
        <dbReference type="Proteomes" id="UP000230750"/>
    </source>
</evidence>
<keyword evidence="5" id="KW-1185">Reference proteome</keyword>
<keyword evidence="1" id="KW-0511">Multifunctional enzyme</keyword>
<dbReference type="OrthoDB" id="420169at2759"/>
<dbReference type="FunFam" id="1.10.340.70:FF:000001">
    <property type="entry name" value="Retrovirus-related Pol polyprotein from transposon gypsy-like Protein"/>
    <property type="match status" value="1"/>
</dbReference>
<dbReference type="Gene3D" id="3.30.70.270">
    <property type="match status" value="1"/>
</dbReference>
<evidence type="ECO:0000313" key="4">
    <source>
        <dbReference type="EMBL" id="PIK46153.1"/>
    </source>
</evidence>
<dbReference type="InterPro" id="IPR041577">
    <property type="entry name" value="RT_RNaseH_2"/>
</dbReference>
<dbReference type="PANTHER" id="PTHR37984">
    <property type="entry name" value="PROTEIN CBG26694"/>
    <property type="match status" value="1"/>
</dbReference>
<organism evidence="4 5">
    <name type="scientific">Stichopus japonicus</name>
    <name type="common">Sea cucumber</name>
    <dbReference type="NCBI Taxonomy" id="307972"/>
    <lineage>
        <taxon>Eukaryota</taxon>
        <taxon>Metazoa</taxon>
        <taxon>Echinodermata</taxon>
        <taxon>Eleutherozoa</taxon>
        <taxon>Echinozoa</taxon>
        <taxon>Holothuroidea</taxon>
        <taxon>Aspidochirotacea</taxon>
        <taxon>Aspidochirotida</taxon>
        <taxon>Stichopodidae</taxon>
        <taxon>Apostichopus</taxon>
    </lineage>
</organism>
<feature type="domain" description="Integrase catalytic" evidence="3">
    <location>
        <begin position="328"/>
        <end position="487"/>
    </location>
</feature>
<gene>
    <name evidence="4" type="ORF">BSL78_16974</name>
</gene>
<dbReference type="Pfam" id="PF17921">
    <property type="entry name" value="Integrase_H2C2"/>
    <property type="match status" value="1"/>
</dbReference>
<dbReference type="PANTHER" id="PTHR37984:SF5">
    <property type="entry name" value="PROTEIN NYNRIN-LIKE"/>
    <property type="match status" value="1"/>
</dbReference>
<dbReference type="InterPro" id="IPR041588">
    <property type="entry name" value="Integrase_H2C2"/>
</dbReference>
<feature type="region of interest" description="Disordered" evidence="2">
    <location>
        <begin position="559"/>
        <end position="583"/>
    </location>
</feature>
<dbReference type="GO" id="GO:0003676">
    <property type="term" value="F:nucleic acid binding"/>
    <property type="evidence" value="ECO:0007669"/>
    <property type="project" value="InterPro"/>
</dbReference>
<dbReference type="SUPFAM" id="SSF53098">
    <property type="entry name" value="Ribonuclease H-like"/>
    <property type="match status" value="1"/>
</dbReference>
<dbReference type="GO" id="GO:0003824">
    <property type="term" value="F:catalytic activity"/>
    <property type="evidence" value="ECO:0007669"/>
    <property type="project" value="UniProtKB-KW"/>
</dbReference>
<reference evidence="4 5" key="1">
    <citation type="journal article" date="2017" name="PLoS Biol.">
        <title>The sea cucumber genome provides insights into morphological evolution and visceral regeneration.</title>
        <authorList>
            <person name="Zhang X."/>
            <person name="Sun L."/>
            <person name="Yuan J."/>
            <person name="Sun Y."/>
            <person name="Gao Y."/>
            <person name="Zhang L."/>
            <person name="Li S."/>
            <person name="Dai H."/>
            <person name="Hamel J.F."/>
            <person name="Liu C."/>
            <person name="Yu Y."/>
            <person name="Liu S."/>
            <person name="Lin W."/>
            <person name="Guo K."/>
            <person name="Jin S."/>
            <person name="Xu P."/>
            <person name="Storey K.B."/>
            <person name="Huan P."/>
            <person name="Zhang T."/>
            <person name="Zhou Y."/>
            <person name="Zhang J."/>
            <person name="Lin C."/>
            <person name="Li X."/>
            <person name="Xing L."/>
            <person name="Huo D."/>
            <person name="Sun M."/>
            <person name="Wang L."/>
            <person name="Mercier A."/>
            <person name="Li F."/>
            <person name="Yang H."/>
            <person name="Xiang J."/>
        </authorList>
    </citation>
    <scope>NUCLEOTIDE SEQUENCE [LARGE SCALE GENOMIC DNA]</scope>
    <source>
        <strain evidence="4">Shaxun</strain>
        <tissue evidence="4">Muscle</tissue>
    </source>
</reference>
<dbReference type="FunFam" id="3.10.20.370:FF:000001">
    <property type="entry name" value="Retrovirus-related Pol polyprotein from transposon 17.6-like protein"/>
    <property type="match status" value="1"/>
</dbReference>
<evidence type="ECO:0000256" key="2">
    <source>
        <dbReference type="SAM" id="MobiDB-lite"/>
    </source>
</evidence>
<sequence>MNVREVRSFIGLCSYYRRFIRGFSSIAKPLHRLTENGREFKWTNECEESFKELKRRLTSAPVLCYPTKDDPFVLDTDASDQGVGSVLSQIQDGNEVVIGYYSRTLSKQERRYCVTRKELLAIIAGTKWFHHFLYGRKFLIRTDHGAFAEGRADICSDRKACRGVAVQEGQVEQEETSHPPPWSLEDLKKYQRDDPDILPVLQGKETLKRPLWSEVSGGSRTLQQYWLQWESLVLKNDLLYRKFESQRGDKVWLQFVVPEVLRRKIWELAHSHPLSGHFMARKTSTRVRKKFYWSGLSRDIDQWCKICPECQQRRGAKTKQKAKLRRYATGEPLQRVALDIMGPLPITPKGNRYILVIADYFSKWVEVAAIPNQEAVTIAKILIERFICRFGIPDEIHSDQGRQFESKVFQKTCELLRIRKTRTTPYHPQSDGMVERFNRTLETMLSMVVAPNQKDWDTWLPYASLAYNTAVHESTGFSPAELMFGRAVRTPLDIILPEMEEEEGVEYPDFVEELRSRIKEMHKQARDNLASAGARQKRQADRFASEDVYRPGDLVMVHNPAVGKGKTSKLNKPWQGQEYHQKAERCALQSEVRGRQIR</sequence>
<dbReference type="Pfam" id="PF00665">
    <property type="entry name" value="rve"/>
    <property type="match status" value="1"/>
</dbReference>
<dbReference type="InterPro" id="IPR050951">
    <property type="entry name" value="Retrovirus_Pol_polyprotein"/>
</dbReference>
<dbReference type="FunFam" id="3.30.70.270:FF:000020">
    <property type="entry name" value="Transposon Tf2-6 polyprotein-like Protein"/>
    <property type="match status" value="1"/>
</dbReference>
<dbReference type="InterPro" id="IPR036397">
    <property type="entry name" value="RNaseH_sf"/>
</dbReference>
<dbReference type="CDD" id="cd09274">
    <property type="entry name" value="RNase_HI_RT_Ty3"/>
    <property type="match status" value="1"/>
</dbReference>
<dbReference type="Gene3D" id="3.10.20.370">
    <property type="match status" value="1"/>
</dbReference>
<dbReference type="InterPro" id="IPR001584">
    <property type="entry name" value="Integrase_cat-core"/>
</dbReference>
<dbReference type="PROSITE" id="PS50994">
    <property type="entry name" value="INTEGRASE"/>
    <property type="match status" value="1"/>
</dbReference>
<protein>
    <submittedName>
        <fullName evidence="4">Retrovirus-related Pol polyprotein from transposon</fullName>
    </submittedName>
</protein>
<dbReference type="SUPFAM" id="SSF56672">
    <property type="entry name" value="DNA/RNA polymerases"/>
    <property type="match status" value="1"/>
</dbReference>
<evidence type="ECO:0000256" key="1">
    <source>
        <dbReference type="ARBA" id="ARBA00023268"/>
    </source>
</evidence>
<dbReference type="Gene3D" id="1.10.340.70">
    <property type="match status" value="1"/>
</dbReference>
<dbReference type="EMBL" id="MRZV01000662">
    <property type="protein sequence ID" value="PIK46153.1"/>
    <property type="molecule type" value="Genomic_DNA"/>
</dbReference>
<dbReference type="InterPro" id="IPR043502">
    <property type="entry name" value="DNA/RNA_pol_sf"/>
</dbReference>
<evidence type="ECO:0000259" key="3">
    <source>
        <dbReference type="PROSITE" id="PS50994"/>
    </source>
</evidence>
<proteinExistence type="predicted"/>
<comment type="caution">
    <text evidence="4">The sequence shown here is derived from an EMBL/GenBank/DDBJ whole genome shotgun (WGS) entry which is preliminary data.</text>
</comment>
<dbReference type="Gene3D" id="3.30.420.10">
    <property type="entry name" value="Ribonuclease H-like superfamily/Ribonuclease H"/>
    <property type="match status" value="1"/>
</dbReference>
<dbReference type="InterPro" id="IPR012337">
    <property type="entry name" value="RNaseH-like_sf"/>
</dbReference>
<dbReference type="InterPro" id="IPR043128">
    <property type="entry name" value="Rev_trsase/Diguanyl_cyclase"/>
</dbReference>
<name>A0A2G8KDU6_STIJA</name>